<protein>
    <submittedName>
        <fullName evidence="2">Winged helix-turn-helix domain-containing protein</fullName>
    </submittedName>
</protein>
<evidence type="ECO:0000313" key="3">
    <source>
        <dbReference type="Proteomes" id="UP000308713"/>
    </source>
</evidence>
<dbReference type="Proteomes" id="UP000308713">
    <property type="component" value="Unassembled WGS sequence"/>
</dbReference>
<dbReference type="OrthoDB" id="1295312at2"/>
<keyword evidence="1" id="KW-0472">Membrane</keyword>
<reference evidence="2 3" key="1">
    <citation type="submission" date="2019-05" db="EMBL/GenBank/DDBJ databases">
        <title>Tamlana fucoidanivorans sp. nov., isolated from the surface of algae collected from Fujian province in China.</title>
        <authorList>
            <person name="Li J."/>
        </authorList>
    </citation>
    <scope>NUCLEOTIDE SEQUENCE [LARGE SCALE GENOMIC DNA]</scope>
    <source>
        <strain evidence="2 3">CW2-9</strain>
    </source>
</reference>
<keyword evidence="3" id="KW-1185">Reference proteome</keyword>
<dbReference type="EMBL" id="VDCS01000011">
    <property type="protein sequence ID" value="TNJ43082.1"/>
    <property type="molecule type" value="Genomic_DNA"/>
</dbReference>
<gene>
    <name evidence="2" type="ORF">FGF67_12015</name>
</gene>
<accession>A0A5C4SID1</accession>
<keyword evidence="1" id="KW-1133">Transmembrane helix</keyword>
<name>A0A5C4SID1_9FLAO</name>
<comment type="caution">
    <text evidence="2">The sequence shown here is derived from an EMBL/GenBank/DDBJ whole genome shotgun (WGS) entry which is preliminary data.</text>
</comment>
<organism evidence="2 3">
    <name type="scientific">Allotamlana fucoidanivorans</name>
    <dbReference type="NCBI Taxonomy" id="2583814"/>
    <lineage>
        <taxon>Bacteria</taxon>
        <taxon>Pseudomonadati</taxon>
        <taxon>Bacteroidota</taxon>
        <taxon>Flavobacteriia</taxon>
        <taxon>Flavobacteriales</taxon>
        <taxon>Flavobacteriaceae</taxon>
        <taxon>Allotamlana</taxon>
    </lineage>
</organism>
<dbReference type="RefSeq" id="WP_139697999.1">
    <property type="nucleotide sequence ID" value="NZ_CP074074.1"/>
</dbReference>
<evidence type="ECO:0000313" key="2">
    <source>
        <dbReference type="EMBL" id="TNJ43082.1"/>
    </source>
</evidence>
<sequence length="389" mass="45031">MIQKEDKIEVLNRLLTSNAFSKTTTSNVLLKYLIESSINNKNLNATDISLEIFGSQYEPEKSEATIRVNIYHLRNKLKKYFDNEGVNDDIFIEIKRGQYGVSFYRKSKPTPKYTSKQKLLILGVLLSAIVGIIFSIIKLNQKDPIWEPFFANKKENTLYLFDIFGFVGPNIFGSSGFHRDYNINSVDEFYKEIKKHPEQMKDYSPGRNVYVNFLSAYSVKDLSKHFYRNHSEFKIHKLKNLTTQQLKEQNSIYLGPLKYDNSFVDFFNLKSKRIQITKNNEAYNDGHITYKDLKKNIDTIIKLNSNGHSHEHVLIAKLNGDNDTSNLMFFSNHGFGATAAVDYFTNKDSIIKFNDNYLKNSAEFIALFEVTGKERASIKVKQIVFDNNN</sequence>
<dbReference type="AlphaFoldDB" id="A0A5C4SID1"/>
<feature type="transmembrane region" description="Helical" evidence="1">
    <location>
        <begin position="119"/>
        <end position="137"/>
    </location>
</feature>
<evidence type="ECO:0000256" key="1">
    <source>
        <dbReference type="SAM" id="Phobius"/>
    </source>
</evidence>
<proteinExistence type="predicted"/>
<keyword evidence="1" id="KW-0812">Transmembrane</keyword>